<dbReference type="Pfam" id="PF05699">
    <property type="entry name" value="Dimer_Tnp_hAT"/>
    <property type="match status" value="1"/>
</dbReference>
<feature type="domain" description="HAT C-terminal dimerisation" evidence="6">
    <location>
        <begin position="200"/>
        <end position="279"/>
    </location>
</feature>
<dbReference type="InterPro" id="IPR012337">
    <property type="entry name" value="RNaseH-like_sf"/>
</dbReference>
<evidence type="ECO:0000259" key="6">
    <source>
        <dbReference type="Pfam" id="PF05699"/>
    </source>
</evidence>
<accession>A0A8H6IXJ7</accession>
<dbReference type="GO" id="GO:0005634">
    <property type="term" value="C:nucleus"/>
    <property type="evidence" value="ECO:0007669"/>
    <property type="project" value="UniProtKB-SubCell"/>
</dbReference>
<comment type="caution">
    <text evidence="7">The sequence shown here is derived from an EMBL/GenBank/DDBJ whole genome shotgun (WGS) entry which is preliminary data.</text>
</comment>
<dbReference type="InterPro" id="IPR008906">
    <property type="entry name" value="HATC_C_dom"/>
</dbReference>
<organism evidence="7 8">
    <name type="scientific">Colletotrichum sojae</name>
    <dbReference type="NCBI Taxonomy" id="2175907"/>
    <lineage>
        <taxon>Eukaryota</taxon>
        <taxon>Fungi</taxon>
        <taxon>Dikarya</taxon>
        <taxon>Ascomycota</taxon>
        <taxon>Pezizomycotina</taxon>
        <taxon>Sordariomycetes</taxon>
        <taxon>Hypocreomycetidae</taxon>
        <taxon>Glomerellales</taxon>
        <taxon>Glomerellaceae</taxon>
        <taxon>Colletotrichum</taxon>
        <taxon>Colletotrichum orchidearum species complex</taxon>
    </lineage>
</organism>
<evidence type="ECO:0000313" key="7">
    <source>
        <dbReference type="EMBL" id="KAF6802582.1"/>
    </source>
</evidence>
<protein>
    <submittedName>
        <fullName evidence="7">Transposase-like protein</fullName>
    </submittedName>
</protein>
<dbReference type="EMBL" id="WIGN01000266">
    <property type="protein sequence ID" value="KAF6802582.1"/>
    <property type="molecule type" value="Genomic_DNA"/>
</dbReference>
<keyword evidence="2" id="KW-0479">Metal-binding</keyword>
<evidence type="ECO:0000256" key="5">
    <source>
        <dbReference type="ARBA" id="ARBA00023242"/>
    </source>
</evidence>
<comment type="subcellular location">
    <subcellularLocation>
        <location evidence="1">Nucleus</location>
    </subcellularLocation>
</comment>
<sequence>MGTEYLLSHLVDWKDYYNATISPFVDDDAEDRSQQSQRRSGRGRRSQFRIQALPTHVREDWVSPALRSASRFDSLDEKWQSFLRTSIELAWQKLFLYYDKMGESPLFSAALILHPSLGVSYLRDVWLYEHQEGWVDKALEGLKDFFDKWYRQPGPEAVAPAPDGQPVVVPVDAGARDDDDSHFRQWVNSRRRHTPPRVDELDLYLRRPPEAVNDPVKWWLDHSETYPVLHKLAIDVFAVPAMSADCERAFSWAKLTLTSQRLSMKPSTIESLQLAKNWLKRGVILPSNNFGLLGVV</sequence>
<proteinExistence type="predicted"/>
<evidence type="ECO:0000256" key="3">
    <source>
        <dbReference type="ARBA" id="ARBA00022771"/>
    </source>
</evidence>
<dbReference type="GO" id="GO:0046983">
    <property type="term" value="F:protein dimerization activity"/>
    <property type="evidence" value="ECO:0007669"/>
    <property type="project" value="InterPro"/>
</dbReference>
<keyword evidence="4" id="KW-0862">Zinc</keyword>
<keyword evidence="8" id="KW-1185">Reference proteome</keyword>
<reference evidence="7 8" key="1">
    <citation type="journal article" date="2020" name="Phytopathology">
        <title>Genome Sequence Resources of Colletotrichum truncatum, C. plurivorum, C. musicola, and C. sojae: Four Species Pathogenic to Soybean (Glycine max).</title>
        <authorList>
            <person name="Rogerio F."/>
            <person name="Boufleur T.R."/>
            <person name="Ciampi-Guillardi M."/>
            <person name="Sukno S.A."/>
            <person name="Thon M.R."/>
            <person name="Massola Junior N.S."/>
            <person name="Baroncelli R."/>
        </authorList>
    </citation>
    <scope>NUCLEOTIDE SEQUENCE [LARGE SCALE GENOMIC DNA]</scope>
    <source>
        <strain evidence="7 8">LFN0009</strain>
    </source>
</reference>
<evidence type="ECO:0000256" key="2">
    <source>
        <dbReference type="ARBA" id="ARBA00022723"/>
    </source>
</evidence>
<dbReference type="Proteomes" id="UP000652219">
    <property type="component" value="Unassembled WGS sequence"/>
</dbReference>
<dbReference type="SUPFAM" id="SSF53098">
    <property type="entry name" value="Ribonuclease H-like"/>
    <property type="match status" value="1"/>
</dbReference>
<evidence type="ECO:0000256" key="4">
    <source>
        <dbReference type="ARBA" id="ARBA00022833"/>
    </source>
</evidence>
<name>A0A8H6IXJ7_9PEZI</name>
<dbReference type="PANTHER" id="PTHR46481:SF10">
    <property type="entry name" value="ZINC FINGER BED DOMAIN-CONTAINING PROTEIN 39"/>
    <property type="match status" value="1"/>
</dbReference>
<keyword evidence="3" id="KW-0863">Zinc-finger</keyword>
<evidence type="ECO:0000313" key="8">
    <source>
        <dbReference type="Proteomes" id="UP000652219"/>
    </source>
</evidence>
<dbReference type="GO" id="GO:0008270">
    <property type="term" value="F:zinc ion binding"/>
    <property type="evidence" value="ECO:0007669"/>
    <property type="project" value="UniProtKB-KW"/>
</dbReference>
<dbReference type="InterPro" id="IPR052035">
    <property type="entry name" value="ZnF_BED_domain_contain"/>
</dbReference>
<evidence type="ECO:0000256" key="1">
    <source>
        <dbReference type="ARBA" id="ARBA00004123"/>
    </source>
</evidence>
<keyword evidence="5" id="KW-0539">Nucleus</keyword>
<gene>
    <name evidence="7" type="ORF">CSOJ01_11497</name>
</gene>
<dbReference type="PANTHER" id="PTHR46481">
    <property type="entry name" value="ZINC FINGER BED DOMAIN-CONTAINING PROTEIN 4"/>
    <property type="match status" value="1"/>
</dbReference>
<dbReference type="AlphaFoldDB" id="A0A8H6IXJ7"/>